<dbReference type="Pfam" id="PF00067">
    <property type="entry name" value="p450"/>
    <property type="match status" value="1"/>
</dbReference>
<dbReference type="InParanoid" id="A0A2G5E1D1"/>
<dbReference type="GO" id="GO:0044550">
    <property type="term" value="P:secondary metabolite biosynthetic process"/>
    <property type="evidence" value="ECO:0007669"/>
    <property type="project" value="UniProtKB-ARBA"/>
</dbReference>
<dbReference type="PRINTS" id="PR00463">
    <property type="entry name" value="EP450I"/>
</dbReference>
<evidence type="ECO:0000313" key="11">
    <source>
        <dbReference type="Proteomes" id="UP000230069"/>
    </source>
</evidence>
<keyword evidence="11" id="KW-1185">Reference proteome</keyword>
<accession>A0A2G5E1D1</accession>
<dbReference type="STRING" id="218851.A0A2G5E1D1"/>
<evidence type="ECO:0000313" key="10">
    <source>
        <dbReference type="EMBL" id="PIA49521.1"/>
    </source>
</evidence>
<proteinExistence type="inferred from homology"/>
<evidence type="ECO:0000256" key="9">
    <source>
        <dbReference type="RuleBase" id="RU000461"/>
    </source>
</evidence>
<evidence type="ECO:0000256" key="4">
    <source>
        <dbReference type="ARBA" id="ARBA00022723"/>
    </source>
</evidence>
<comment type="similarity">
    <text evidence="2 9">Belongs to the cytochrome P450 family.</text>
</comment>
<gene>
    <name evidence="10" type="ORF">AQUCO_01300368v1</name>
</gene>
<name>A0A2G5E1D1_AQUCA</name>
<keyword evidence="3 8" id="KW-0349">Heme</keyword>
<dbReference type="Gene3D" id="1.10.630.10">
    <property type="entry name" value="Cytochrome P450"/>
    <property type="match status" value="1"/>
</dbReference>
<dbReference type="SUPFAM" id="SSF48264">
    <property type="entry name" value="Cytochrome P450"/>
    <property type="match status" value="1"/>
</dbReference>
<dbReference type="InterPro" id="IPR002401">
    <property type="entry name" value="Cyt_P450_E_grp-I"/>
</dbReference>
<keyword evidence="5 9" id="KW-0560">Oxidoreductase</keyword>
<evidence type="ECO:0000256" key="7">
    <source>
        <dbReference type="ARBA" id="ARBA00023033"/>
    </source>
</evidence>
<sequence>MDLQVALFSLIPIILVCILFFKSKHKNLPPGPHAWPLIGSLPVLFTNTEVPLHITLTNMAHTHGPMMILWLGTQPTLVASTAEAAMEILKTKDRVCSGRHIRMSFRLKHHIKYSLVWSDCTDYWKLLRKIARTEIFSPKMLQAQSHVREQKVGELVEYLRSKEGQVVKLTQFVFGTLLNILGNVVFSRDVFVYSDDDGNKDGIQNLIREMLMIGAEPNIAEFYPILEELDLQGLKRKCDERFLRVMKLWKGTVNERKEKRNEETKDMLDVLLANDFNDAQINALFLETFGPGSETSSATIEWVMSELIKNPKEMAKVRKELDEVVGTSTVKESHLPQLPYLQACIKETMRLHPAAPFLLPRRAIEACELMGYTIPKDCQILVNAYAIGRDPHSWTDPLTFRPERFFESDVDYHGGHYQFIPFGSGRRTCVGMPLATRTIPLIVGSLVHTYDWGLPDGKRPEELELKEMLSLSLAIDPSLCVVPKMRV</sequence>
<dbReference type="PANTHER" id="PTHR47950:SF49">
    <property type="entry name" value="CYTOCHROME P450"/>
    <property type="match status" value="1"/>
</dbReference>
<keyword evidence="6 8" id="KW-0408">Iron</keyword>
<keyword evidence="4 8" id="KW-0479">Metal-binding</keyword>
<evidence type="ECO:0000256" key="5">
    <source>
        <dbReference type="ARBA" id="ARBA00023002"/>
    </source>
</evidence>
<dbReference type="CDD" id="cd11073">
    <property type="entry name" value="CYP76-like"/>
    <property type="match status" value="1"/>
</dbReference>
<dbReference type="GO" id="GO:0004497">
    <property type="term" value="F:monooxygenase activity"/>
    <property type="evidence" value="ECO:0007669"/>
    <property type="project" value="UniProtKB-KW"/>
</dbReference>
<comment type="cofactor">
    <cofactor evidence="1 8">
        <name>heme</name>
        <dbReference type="ChEBI" id="CHEBI:30413"/>
    </cofactor>
</comment>
<evidence type="ECO:0000256" key="8">
    <source>
        <dbReference type="PIRSR" id="PIRSR602401-1"/>
    </source>
</evidence>
<dbReference type="EMBL" id="KZ305030">
    <property type="protein sequence ID" value="PIA49521.1"/>
    <property type="molecule type" value="Genomic_DNA"/>
</dbReference>
<evidence type="ECO:0008006" key="12">
    <source>
        <dbReference type="Google" id="ProtNLM"/>
    </source>
</evidence>
<reference evidence="10 11" key="1">
    <citation type="submission" date="2017-09" db="EMBL/GenBank/DDBJ databases">
        <title>WGS assembly of Aquilegia coerulea Goldsmith.</title>
        <authorList>
            <person name="Hodges S."/>
            <person name="Kramer E."/>
            <person name="Nordborg M."/>
            <person name="Tomkins J."/>
            <person name="Borevitz J."/>
            <person name="Derieg N."/>
            <person name="Yan J."/>
            <person name="Mihaltcheva S."/>
            <person name="Hayes R.D."/>
            <person name="Rokhsar D."/>
        </authorList>
    </citation>
    <scope>NUCLEOTIDE SEQUENCE [LARGE SCALE GENOMIC DNA]</scope>
    <source>
        <strain evidence="11">cv. Goldsmith</strain>
    </source>
</reference>
<dbReference type="OrthoDB" id="1877779at2759"/>
<protein>
    <recommendedName>
        <fullName evidence="12">Corytuberine synthase</fullName>
    </recommendedName>
</protein>
<evidence type="ECO:0000256" key="6">
    <source>
        <dbReference type="ARBA" id="ARBA00023004"/>
    </source>
</evidence>
<organism evidence="10 11">
    <name type="scientific">Aquilegia coerulea</name>
    <name type="common">Rocky mountain columbine</name>
    <dbReference type="NCBI Taxonomy" id="218851"/>
    <lineage>
        <taxon>Eukaryota</taxon>
        <taxon>Viridiplantae</taxon>
        <taxon>Streptophyta</taxon>
        <taxon>Embryophyta</taxon>
        <taxon>Tracheophyta</taxon>
        <taxon>Spermatophyta</taxon>
        <taxon>Magnoliopsida</taxon>
        <taxon>Ranunculales</taxon>
        <taxon>Ranunculaceae</taxon>
        <taxon>Thalictroideae</taxon>
        <taxon>Aquilegia</taxon>
    </lineage>
</organism>
<dbReference type="PANTHER" id="PTHR47950">
    <property type="entry name" value="CYTOCHROME P450, FAMILY 76, SUBFAMILY C, POLYPEPTIDE 5-RELATED"/>
    <property type="match status" value="1"/>
</dbReference>
<evidence type="ECO:0000256" key="1">
    <source>
        <dbReference type="ARBA" id="ARBA00001971"/>
    </source>
</evidence>
<dbReference type="PROSITE" id="PS00086">
    <property type="entry name" value="CYTOCHROME_P450"/>
    <property type="match status" value="1"/>
</dbReference>
<keyword evidence="7 9" id="KW-0503">Monooxygenase</keyword>
<dbReference type="PRINTS" id="PR00385">
    <property type="entry name" value="P450"/>
</dbReference>
<dbReference type="GO" id="GO:0016705">
    <property type="term" value="F:oxidoreductase activity, acting on paired donors, with incorporation or reduction of molecular oxygen"/>
    <property type="evidence" value="ECO:0007669"/>
    <property type="project" value="InterPro"/>
</dbReference>
<feature type="binding site" description="axial binding residue" evidence="8">
    <location>
        <position position="429"/>
    </location>
    <ligand>
        <name>heme</name>
        <dbReference type="ChEBI" id="CHEBI:30413"/>
    </ligand>
    <ligandPart>
        <name>Fe</name>
        <dbReference type="ChEBI" id="CHEBI:18248"/>
    </ligandPart>
</feature>
<evidence type="ECO:0000256" key="2">
    <source>
        <dbReference type="ARBA" id="ARBA00010617"/>
    </source>
</evidence>
<dbReference type="Proteomes" id="UP000230069">
    <property type="component" value="Unassembled WGS sequence"/>
</dbReference>
<dbReference type="InterPro" id="IPR036396">
    <property type="entry name" value="Cyt_P450_sf"/>
</dbReference>
<dbReference type="GO" id="GO:0020037">
    <property type="term" value="F:heme binding"/>
    <property type="evidence" value="ECO:0007669"/>
    <property type="project" value="InterPro"/>
</dbReference>
<dbReference type="GO" id="GO:0005506">
    <property type="term" value="F:iron ion binding"/>
    <property type="evidence" value="ECO:0007669"/>
    <property type="project" value="InterPro"/>
</dbReference>
<dbReference type="InterPro" id="IPR001128">
    <property type="entry name" value="Cyt_P450"/>
</dbReference>
<dbReference type="InterPro" id="IPR017972">
    <property type="entry name" value="Cyt_P450_CS"/>
</dbReference>
<dbReference type="FunFam" id="1.10.630.10:FF:000126">
    <property type="entry name" value="Predicted protein"/>
    <property type="match status" value="1"/>
</dbReference>
<evidence type="ECO:0000256" key="3">
    <source>
        <dbReference type="ARBA" id="ARBA00022617"/>
    </source>
</evidence>
<dbReference type="AlphaFoldDB" id="A0A2G5E1D1"/>